<dbReference type="PANTHER" id="PTHR41251">
    <property type="entry name" value="NON-HOMOLOGOUS END JOINING PROTEIN KU"/>
    <property type="match status" value="1"/>
</dbReference>
<dbReference type="HAMAP" id="MF_01875">
    <property type="entry name" value="Prokaryotic_Ku"/>
    <property type="match status" value="1"/>
</dbReference>
<evidence type="ECO:0000256" key="2">
    <source>
        <dbReference type="HAMAP-Rule" id="MF_01875"/>
    </source>
</evidence>
<dbReference type="EMBL" id="VBPB01000052">
    <property type="protein sequence ID" value="TMQ73673.1"/>
    <property type="molecule type" value="Genomic_DNA"/>
</dbReference>
<dbReference type="PIRSF" id="PIRSF006493">
    <property type="entry name" value="Prok_Ku"/>
    <property type="match status" value="1"/>
</dbReference>
<comment type="caution">
    <text evidence="5">The sequence shown here is derived from an EMBL/GenBank/DDBJ whole genome shotgun (WGS) entry which is preliminary data.</text>
</comment>
<feature type="region of interest" description="Disordered" evidence="3">
    <location>
        <begin position="255"/>
        <end position="297"/>
    </location>
</feature>
<protein>
    <recommendedName>
        <fullName evidence="2">Non-homologous end joining protein Ku</fullName>
    </recommendedName>
</protein>
<dbReference type="PANTHER" id="PTHR41251:SF1">
    <property type="entry name" value="NON-HOMOLOGOUS END JOINING PROTEIN KU"/>
    <property type="match status" value="1"/>
</dbReference>
<name>A0A538UCQ8_UNCEI</name>
<keyword evidence="2" id="KW-0227">DNA damage</keyword>
<dbReference type="SMART" id="SM00559">
    <property type="entry name" value="Ku78"/>
    <property type="match status" value="1"/>
</dbReference>
<dbReference type="Proteomes" id="UP000319771">
    <property type="component" value="Unassembled WGS sequence"/>
</dbReference>
<dbReference type="GO" id="GO:0003690">
    <property type="term" value="F:double-stranded DNA binding"/>
    <property type="evidence" value="ECO:0007669"/>
    <property type="project" value="UniProtKB-UniRule"/>
</dbReference>
<dbReference type="NCBIfam" id="TIGR02772">
    <property type="entry name" value="Ku_bact"/>
    <property type="match status" value="1"/>
</dbReference>
<evidence type="ECO:0000313" key="5">
    <source>
        <dbReference type="EMBL" id="TMQ73673.1"/>
    </source>
</evidence>
<evidence type="ECO:0000256" key="1">
    <source>
        <dbReference type="ARBA" id="ARBA00023125"/>
    </source>
</evidence>
<keyword evidence="2" id="KW-0234">DNA repair</keyword>
<dbReference type="GO" id="GO:0006310">
    <property type="term" value="P:DNA recombination"/>
    <property type="evidence" value="ECO:0007669"/>
    <property type="project" value="UniProtKB-KW"/>
</dbReference>
<dbReference type="AlphaFoldDB" id="A0A538UCQ8"/>
<dbReference type="CDD" id="cd00789">
    <property type="entry name" value="KU_like"/>
    <property type="match status" value="1"/>
</dbReference>
<dbReference type="GO" id="GO:0006303">
    <property type="term" value="P:double-strand break repair via nonhomologous end joining"/>
    <property type="evidence" value="ECO:0007669"/>
    <property type="project" value="UniProtKB-UniRule"/>
</dbReference>
<gene>
    <name evidence="2" type="primary">ku</name>
    <name evidence="5" type="ORF">E6K81_03520</name>
</gene>
<accession>A0A538UCQ8</accession>
<dbReference type="InterPro" id="IPR009187">
    <property type="entry name" value="Prok_Ku"/>
</dbReference>
<comment type="function">
    <text evidence="2">With LigD forms a non-homologous end joining (NHEJ) DNA repair enzyme, which repairs dsDNA breaks with reduced fidelity. Binds linear dsDNA with 5'- and 3'- overhangs but not closed circular dsDNA nor ssDNA. Recruits and stimulates the ligase activity of LigD.</text>
</comment>
<evidence type="ECO:0000259" key="4">
    <source>
        <dbReference type="SMART" id="SM00559"/>
    </source>
</evidence>
<dbReference type="InterPro" id="IPR016194">
    <property type="entry name" value="SPOC-like_C_dom_sf"/>
</dbReference>
<organism evidence="5 6">
    <name type="scientific">Eiseniibacteriota bacterium</name>
    <dbReference type="NCBI Taxonomy" id="2212470"/>
    <lineage>
        <taxon>Bacteria</taxon>
        <taxon>Candidatus Eiseniibacteriota</taxon>
    </lineage>
</organism>
<dbReference type="Gene3D" id="2.40.290.10">
    <property type="match status" value="1"/>
</dbReference>
<proteinExistence type="inferred from homology"/>
<reference evidence="5 6" key="1">
    <citation type="journal article" date="2019" name="Nat. Microbiol.">
        <title>Mediterranean grassland soil C-N compound turnover is dependent on rainfall and depth, and is mediated by genomically divergent microorganisms.</title>
        <authorList>
            <person name="Diamond S."/>
            <person name="Andeer P.F."/>
            <person name="Li Z."/>
            <person name="Crits-Christoph A."/>
            <person name="Burstein D."/>
            <person name="Anantharaman K."/>
            <person name="Lane K.R."/>
            <person name="Thomas B.C."/>
            <person name="Pan C."/>
            <person name="Northen T.R."/>
            <person name="Banfield J.F."/>
        </authorList>
    </citation>
    <scope>NUCLEOTIDE SEQUENCE [LARGE SCALE GENOMIC DNA]</scope>
    <source>
        <strain evidence="5">WS_11</strain>
    </source>
</reference>
<dbReference type="SUPFAM" id="SSF100939">
    <property type="entry name" value="SPOC domain-like"/>
    <property type="match status" value="1"/>
</dbReference>
<evidence type="ECO:0000313" key="6">
    <source>
        <dbReference type="Proteomes" id="UP000319771"/>
    </source>
</evidence>
<keyword evidence="2" id="KW-0233">DNA recombination</keyword>
<evidence type="ECO:0000256" key="3">
    <source>
        <dbReference type="SAM" id="MobiDB-lite"/>
    </source>
</evidence>
<comment type="similarity">
    <text evidence="2">Belongs to the prokaryotic Ku family.</text>
</comment>
<feature type="domain" description="Ku" evidence="4">
    <location>
        <begin position="54"/>
        <end position="182"/>
    </location>
</feature>
<feature type="compositionally biased region" description="Basic and acidic residues" evidence="3">
    <location>
        <begin position="281"/>
        <end position="297"/>
    </location>
</feature>
<sequence>MPPHSIGSGTISFGLVSIPVKMFTAASSESVSFNQLHPKCGGRIKQQLLCPTCNEVVERSSLVKGYEFAKDQYVQFTEEELKALEGETSRMIDIAEFVPLAQVDPIYFEKTYYLGPDKGGEKAYRLLTDAMVKAKRVALAQFCMRGKESLVLIRPSQDGLMLHTMYFADEVRDFKEVDKGDASKIKPGELELADRLIGELSGEKFSPEKYADEYRTRVLAAVEQKVEGREVTSLAPQAQRTQVIDLMDALKQSLGKRTGAGRTAGAETELEKKPAAKARREKAEAAPREKKAQGGKR</sequence>
<comment type="subunit">
    <text evidence="2">Homodimer. Interacts with LigD.</text>
</comment>
<dbReference type="Pfam" id="PF02735">
    <property type="entry name" value="Ku"/>
    <property type="match status" value="1"/>
</dbReference>
<keyword evidence="1 2" id="KW-0238">DNA-binding</keyword>
<dbReference type="InterPro" id="IPR006164">
    <property type="entry name" value="DNA_bd_Ku70/Ku80"/>
</dbReference>